<evidence type="ECO:0000313" key="3">
    <source>
        <dbReference type="EMBL" id="CAG7656900.1"/>
    </source>
</evidence>
<accession>A0ABN7TY86</accession>
<evidence type="ECO:0000259" key="1">
    <source>
        <dbReference type="Pfam" id="PF04738"/>
    </source>
</evidence>
<dbReference type="InterPro" id="IPR006827">
    <property type="entry name" value="Lant_deHydtase_N"/>
</dbReference>
<dbReference type="EMBL" id="CAJVCE010000032">
    <property type="protein sequence ID" value="CAG7656900.1"/>
    <property type="molecule type" value="Genomic_DNA"/>
</dbReference>
<protein>
    <submittedName>
        <fullName evidence="3">Nisin biosynthesis protein NisB</fullName>
    </submittedName>
</protein>
<dbReference type="NCBIfam" id="TIGR03891">
    <property type="entry name" value="thiopep_ocin"/>
    <property type="match status" value="1"/>
</dbReference>
<organism evidence="3 4">
    <name type="scientific">Paenibacillus allorhizosphaerae</name>
    <dbReference type="NCBI Taxonomy" id="2849866"/>
    <lineage>
        <taxon>Bacteria</taxon>
        <taxon>Bacillati</taxon>
        <taxon>Bacillota</taxon>
        <taxon>Bacilli</taxon>
        <taxon>Bacillales</taxon>
        <taxon>Paenibacillaceae</taxon>
        <taxon>Paenibacillus</taxon>
    </lineage>
</organism>
<proteinExistence type="predicted"/>
<sequence length="1087" mass="122938">MRGHSISSMFQSSGFFAIRTPLLPIEALIQWTQGAESSAALNPNDLDAAIKADRTRFRSRLAAIFAQPAVREALFLASPDLESKLSVWLDNPESEQGEKVERPLVRYFVRMAVRPTPFGLFAGASVGAIADKTEIRLADSTSYRRHTRLDMDYIFALTDAIARDEQLRKELIYRANSSLYRIGEHIRYVEAKQQDQVRSHHLVSVTRTEYLDRIVSNAESGARITDLAQALITEDPDVSMEEAEAFLHELIDNQLLVPVLSSNVSGSEAIVQLLHHLKETKYAENVRGQLHEVKLDLEKLDREGIGVNMERYRAIGHKLEHLASPVELSKLFQVDLVKPLREAALGHEVTKEILRGVQALHQTARKKTQSNMDRFRRDFLERYEGRQVPLTEVLDNETGIGYGGTDMSIDASSLLAGLPFPVSVEQETAWGKREILLLRKLNEAIASGTMEIRLTDHDLEVLSPGRALPMPDTFAAMVRVAARTEEALNRGDFQVLMHDVSGPSGARLLGRFCHADRDLHHQVTKHLRSEEALHPEAVFAEIVHLPEGRVGNLIARPVLRAYEIPFLAQSGAPLERQIPLNDLLVSVVGQEVVLWSATLGKRVIPRLSTAHNFLAHGIGPYRFLCDLQGNGRADYLAWDWGPLTSAQFLPRVVFGRTVLSRAIWRIPQDELSRLGRLKGGDRFWAVQDWRKGRGLPPIFLFTELDRELPVDLDNVLSVDTFVEMVKNRSEVRLTELFPSLEEQVVRGPEGRFVHEFIVPFERIPSKKNAVSLTSIPSEQPYVTSTKSLNIQRAYPPGSEWLYAKFYTGPAAVDALLRTEVRRIVSHAMRSGAVEQWFYIRYGDPDWHLRLRVKGVPERLLGEVLPELKDAIAPKLQNGTVWRFQVDTYMPEWERYGGEKGMSLAERFFHIDSEAVINILETLDGDAGLDDRWRLSFIGIDRLLSDLRFPAEVKSGIVKKARDGFATEFGIDGAFRRSLGERFRRERTRLEAYIHTTSSGHDRLAPGISVFKQRSERLVPLVDGLRKVEISGGLTVTLEQLAASYIHMHVNRMLRSSQRAHELIIYDFLARLYDAESGRTRRGDTHDE</sequence>
<dbReference type="Pfam" id="PF04738">
    <property type="entry name" value="Lant_dehydr_N"/>
    <property type="match status" value="1"/>
</dbReference>
<dbReference type="InterPro" id="IPR023809">
    <property type="entry name" value="Thiopep_bacteriocin_synth_dom"/>
</dbReference>
<name>A0ABN7TY86_9BACL</name>
<dbReference type="Proteomes" id="UP000730618">
    <property type="component" value="Unassembled WGS sequence"/>
</dbReference>
<evidence type="ECO:0000259" key="2">
    <source>
        <dbReference type="Pfam" id="PF14028"/>
    </source>
</evidence>
<feature type="domain" description="Thiopeptide-type bacteriocin biosynthesis" evidence="2">
    <location>
        <begin position="800"/>
        <end position="1072"/>
    </location>
</feature>
<reference evidence="3 4" key="1">
    <citation type="submission" date="2021-06" db="EMBL/GenBank/DDBJ databases">
        <authorList>
            <person name="Criscuolo A."/>
        </authorList>
    </citation>
    <scope>NUCLEOTIDE SEQUENCE [LARGE SCALE GENOMIC DNA]</scope>
    <source>
        <strain evidence="4">CIP 111802</strain>
    </source>
</reference>
<gene>
    <name evidence="3" type="primary">nisB</name>
    <name evidence="3" type="ORF">PAECIP111802_06556</name>
</gene>
<keyword evidence="4" id="KW-1185">Reference proteome</keyword>
<comment type="caution">
    <text evidence="3">The sequence shown here is derived from an EMBL/GenBank/DDBJ whole genome shotgun (WGS) entry which is preliminary data.</text>
</comment>
<dbReference type="Pfam" id="PF14028">
    <property type="entry name" value="Lant_dehydr_C"/>
    <property type="match status" value="1"/>
</dbReference>
<evidence type="ECO:0000313" key="4">
    <source>
        <dbReference type="Proteomes" id="UP000730618"/>
    </source>
</evidence>
<feature type="domain" description="Lantibiotic dehydratase N-terminal" evidence="1">
    <location>
        <begin position="66"/>
        <end position="720"/>
    </location>
</feature>